<gene>
    <name evidence="1" type="ORF">B6F84_10600</name>
</gene>
<evidence type="ECO:0000313" key="2">
    <source>
        <dbReference type="Proteomes" id="UP000193404"/>
    </source>
</evidence>
<name>A0A1W6K1S7_9CREN</name>
<evidence type="ECO:0008006" key="3">
    <source>
        <dbReference type="Google" id="ProtNLM"/>
    </source>
</evidence>
<dbReference type="RefSeq" id="WP_148692211.1">
    <property type="nucleotide sequence ID" value="NZ_CP020477.1"/>
</dbReference>
<accession>A0A1W6K1S7</accession>
<dbReference type="KEGG" id="aman:B6F84_10600"/>
<reference evidence="1 2" key="1">
    <citation type="submission" date="2017-03" db="EMBL/GenBank/DDBJ databases">
        <title>Sulfur activation and transportation mechanism of thermophilic Archaea Acidianus manzaensis YN-25.</title>
        <authorList>
            <person name="Ma Y."/>
            <person name="Yang Y."/>
            <person name="Xia J."/>
        </authorList>
    </citation>
    <scope>NUCLEOTIDE SEQUENCE [LARGE SCALE GENOMIC DNA]</scope>
    <source>
        <strain evidence="1 2">YN-25</strain>
    </source>
</reference>
<dbReference type="GeneID" id="41591378"/>
<organism evidence="1 2">
    <name type="scientific">Acidianus manzaensis</name>
    <dbReference type="NCBI Taxonomy" id="282676"/>
    <lineage>
        <taxon>Archaea</taxon>
        <taxon>Thermoproteota</taxon>
        <taxon>Thermoprotei</taxon>
        <taxon>Sulfolobales</taxon>
        <taxon>Sulfolobaceae</taxon>
        <taxon>Acidianus</taxon>
    </lineage>
</organism>
<dbReference type="InterPro" id="IPR037236">
    <property type="entry name" value="STIV_B116-like_sf"/>
</dbReference>
<dbReference type="InterPro" id="IPR015055">
    <property type="entry name" value="STIV_B116-like"/>
</dbReference>
<proteinExistence type="predicted"/>
<dbReference type="Gene3D" id="3.40.50.11170">
    <property type="entry name" value="Uncharacterised protein PF08960, DUF1874"/>
    <property type="match status" value="1"/>
</dbReference>
<dbReference type="SUPFAM" id="SSF143602">
    <property type="entry name" value="STIV B116-like"/>
    <property type="match status" value="1"/>
</dbReference>
<dbReference type="Pfam" id="PF08960">
    <property type="entry name" value="STIV_B116-like"/>
    <property type="match status" value="1"/>
</dbReference>
<dbReference type="AlphaFoldDB" id="A0A1W6K1S7"/>
<dbReference type="EMBL" id="CP020477">
    <property type="protein sequence ID" value="ARM76422.1"/>
    <property type="molecule type" value="Genomic_DNA"/>
</dbReference>
<dbReference type="STRING" id="282676.B6F84_10600"/>
<sequence>MRYLANGFSPSMISSNDAVLLIKRIDSEQFCEEVKAGNIINAIGHEATVQFINELCGTTFTKNRIEIKLKENDQLFIVSLTKRIEEGKVLSKEEMKQITAFYYAQVM</sequence>
<keyword evidence="2" id="KW-1185">Reference proteome</keyword>
<protein>
    <recommendedName>
        <fullName evidence="3">DUF1874 domain-containing protein</fullName>
    </recommendedName>
</protein>
<dbReference type="Proteomes" id="UP000193404">
    <property type="component" value="Chromosome"/>
</dbReference>
<evidence type="ECO:0000313" key="1">
    <source>
        <dbReference type="EMBL" id="ARM76422.1"/>
    </source>
</evidence>